<dbReference type="Proteomes" id="UP000823388">
    <property type="component" value="Chromosome 2N"/>
</dbReference>
<protein>
    <submittedName>
        <fullName evidence="2">Uncharacterized protein</fullName>
    </submittedName>
</protein>
<keyword evidence="3" id="KW-1185">Reference proteome</keyword>
<accession>A0A8T0VQI1</accession>
<dbReference type="EMBL" id="CM029040">
    <property type="protein sequence ID" value="KAG2637158.1"/>
    <property type="molecule type" value="Genomic_DNA"/>
</dbReference>
<evidence type="ECO:0000256" key="1">
    <source>
        <dbReference type="SAM" id="Phobius"/>
    </source>
</evidence>
<dbReference type="AlphaFoldDB" id="A0A8T0VQI1"/>
<keyword evidence="1" id="KW-1133">Transmembrane helix</keyword>
<organism evidence="2 3">
    <name type="scientific">Panicum virgatum</name>
    <name type="common">Blackwell switchgrass</name>
    <dbReference type="NCBI Taxonomy" id="38727"/>
    <lineage>
        <taxon>Eukaryota</taxon>
        <taxon>Viridiplantae</taxon>
        <taxon>Streptophyta</taxon>
        <taxon>Embryophyta</taxon>
        <taxon>Tracheophyta</taxon>
        <taxon>Spermatophyta</taxon>
        <taxon>Magnoliopsida</taxon>
        <taxon>Liliopsida</taxon>
        <taxon>Poales</taxon>
        <taxon>Poaceae</taxon>
        <taxon>PACMAD clade</taxon>
        <taxon>Panicoideae</taxon>
        <taxon>Panicodae</taxon>
        <taxon>Paniceae</taxon>
        <taxon>Panicinae</taxon>
        <taxon>Panicum</taxon>
        <taxon>Panicum sect. Hiantes</taxon>
    </lineage>
</organism>
<feature type="transmembrane region" description="Helical" evidence="1">
    <location>
        <begin position="68"/>
        <end position="88"/>
    </location>
</feature>
<name>A0A8T0VQI1_PANVG</name>
<keyword evidence="1" id="KW-0812">Transmembrane</keyword>
<comment type="caution">
    <text evidence="2">The sequence shown here is derived from an EMBL/GenBank/DDBJ whole genome shotgun (WGS) entry which is preliminary data.</text>
</comment>
<reference evidence="2" key="1">
    <citation type="submission" date="2020-05" db="EMBL/GenBank/DDBJ databases">
        <title>WGS assembly of Panicum virgatum.</title>
        <authorList>
            <person name="Lovell J.T."/>
            <person name="Jenkins J."/>
            <person name="Shu S."/>
            <person name="Juenger T.E."/>
            <person name="Schmutz J."/>
        </authorList>
    </citation>
    <scope>NUCLEOTIDE SEQUENCE</scope>
    <source>
        <strain evidence="2">AP13</strain>
    </source>
</reference>
<gene>
    <name evidence="2" type="ORF">PVAP13_2NG502903</name>
</gene>
<sequence length="98" mass="11014">MITCLHLYGKWIKLPTAFVWPSSLAIKVRCLGSEVCIDLCVTNCGIVISFWSQLYSKLPVSLFGSYAYAYRFIVLGCAVLGCTVMLMIEMPGRHLMDR</sequence>
<keyword evidence="1" id="KW-0472">Membrane</keyword>
<proteinExistence type="predicted"/>
<feature type="transmembrane region" description="Helical" evidence="1">
    <location>
        <begin position="35"/>
        <end position="56"/>
    </location>
</feature>
<evidence type="ECO:0000313" key="2">
    <source>
        <dbReference type="EMBL" id="KAG2637158.1"/>
    </source>
</evidence>
<evidence type="ECO:0000313" key="3">
    <source>
        <dbReference type="Proteomes" id="UP000823388"/>
    </source>
</evidence>